<name>A0A0J9SHH4_PLAVI</name>
<feature type="compositionally biased region" description="Basic and acidic residues" evidence="1">
    <location>
        <begin position="235"/>
        <end position="247"/>
    </location>
</feature>
<evidence type="ECO:0000256" key="1">
    <source>
        <dbReference type="SAM" id="MobiDB-lite"/>
    </source>
</evidence>
<organism evidence="2 3">
    <name type="scientific">Plasmodium vivax India VII</name>
    <dbReference type="NCBI Taxonomy" id="1077284"/>
    <lineage>
        <taxon>Eukaryota</taxon>
        <taxon>Sar</taxon>
        <taxon>Alveolata</taxon>
        <taxon>Apicomplexa</taxon>
        <taxon>Aconoidasida</taxon>
        <taxon>Haemosporida</taxon>
        <taxon>Plasmodiidae</taxon>
        <taxon>Plasmodium</taxon>
        <taxon>Plasmodium (Plasmodium)</taxon>
    </lineage>
</organism>
<dbReference type="Pfam" id="PF05795">
    <property type="entry name" value="Plasmodium_Vir"/>
    <property type="match status" value="1"/>
</dbReference>
<evidence type="ECO:0000313" key="2">
    <source>
        <dbReference type="EMBL" id="KMZ82455.1"/>
    </source>
</evidence>
<dbReference type="InterPro" id="IPR008780">
    <property type="entry name" value="Plasmodium_Vir"/>
</dbReference>
<proteinExistence type="predicted"/>
<accession>A0A0J9SHH4</accession>
<feature type="compositionally biased region" description="Acidic residues" evidence="1">
    <location>
        <begin position="269"/>
        <end position="282"/>
    </location>
</feature>
<sequence>MSIPINVFYSKNNFENVLPTDKRNYSIFHGVKFRTILGYIQSKNIDGIESWVKKYQNTLRVHLSKKHNPRKNNDFGKYCTNLNYIIDFIVQGINNLKMFKRLSWYHRIQEISMDTLLEYPSLKCKRDLDNHKNKHLYFKKLMLDLCEDIEYIKTNNMFLKNNSKCPIILSRLKYRKDTLMDFFHAFYKKDMFNLKDKCSISFINDNFSDISCNKVEEQPNTSGASEGATVTASSSDDRADTHPKETRTGTTDENGVGTRVLQNSPPDGGLDELESVDPNPEDLEISLPFNEDPPKLDTTYAAASLAGISLFGTILYKYGPFRNRLNSRRGAINGSNIFPLDNNVYDANLMNNFEYLQTGIPNDEYQLGYGSVTDY</sequence>
<gene>
    <name evidence="2" type="ORF">PVIIG_06165</name>
</gene>
<dbReference type="OrthoDB" id="388837at2759"/>
<feature type="region of interest" description="Disordered" evidence="1">
    <location>
        <begin position="216"/>
        <end position="282"/>
    </location>
</feature>
<feature type="compositionally biased region" description="Polar residues" evidence="1">
    <location>
        <begin position="218"/>
        <end position="234"/>
    </location>
</feature>
<reference evidence="2 3" key="1">
    <citation type="submission" date="2011-08" db="EMBL/GenBank/DDBJ databases">
        <title>The Genome Sequence of Plasmodium vivax India VII.</title>
        <authorList>
            <consortium name="The Broad Institute Genome Sequencing Platform"/>
            <consortium name="The Broad Institute Genome Sequencing Center for Infectious Disease"/>
            <person name="Neafsey D."/>
            <person name="Carlton J."/>
            <person name="Barnwell J."/>
            <person name="Collins W."/>
            <person name="Escalante A."/>
            <person name="Mullikin J."/>
            <person name="Saul A."/>
            <person name="Guigo R."/>
            <person name="Camara F."/>
            <person name="Young S.K."/>
            <person name="Zeng Q."/>
            <person name="Gargeya S."/>
            <person name="Fitzgerald M."/>
            <person name="Haas B."/>
            <person name="Abouelleil A."/>
            <person name="Alvarado L."/>
            <person name="Arachchi H.M."/>
            <person name="Berlin A."/>
            <person name="Brown A."/>
            <person name="Chapman S.B."/>
            <person name="Chen Z."/>
            <person name="Dunbar C."/>
            <person name="Freedman E."/>
            <person name="Gearin G."/>
            <person name="Gellesch M."/>
            <person name="Goldberg J."/>
            <person name="Griggs A."/>
            <person name="Gujja S."/>
            <person name="Heiman D."/>
            <person name="Howarth C."/>
            <person name="Larson L."/>
            <person name="Lui A."/>
            <person name="MacDonald P.J.P."/>
            <person name="Montmayeur A."/>
            <person name="Murphy C."/>
            <person name="Neiman D."/>
            <person name="Pearson M."/>
            <person name="Priest M."/>
            <person name="Roberts A."/>
            <person name="Saif S."/>
            <person name="Shea T."/>
            <person name="Shenoy N."/>
            <person name="Sisk P."/>
            <person name="Stolte C."/>
            <person name="Sykes S."/>
            <person name="Wortman J."/>
            <person name="Nusbaum C."/>
            <person name="Birren B."/>
        </authorList>
    </citation>
    <scope>NUCLEOTIDE SEQUENCE [LARGE SCALE GENOMIC DNA]</scope>
    <source>
        <strain evidence="2 3">India VII</strain>
    </source>
</reference>
<dbReference type="Proteomes" id="UP000053562">
    <property type="component" value="Unassembled WGS sequence"/>
</dbReference>
<evidence type="ECO:0000313" key="3">
    <source>
        <dbReference type="Proteomes" id="UP000053562"/>
    </source>
</evidence>
<dbReference type="AlphaFoldDB" id="A0A0J9SHH4"/>
<evidence type="ECO:0008006" key="4">
    <source>
        <dbReference type="Google" id="ProtNLM"/>
    </source>
</evidence>
<protein>
    <recommendedName>
        <fullName evidence="4">VIR protein</fullName>
    </recommendedName>
</protein>
<dbReference type="EMBL" id="KQ234186">
    <property type="protein sequence ID" value="KMZ82455.1"/>
    <property type="molecule type" value="Genomic_DNA"/>
</dbReference>